<dbReference type="InterPro" id="IPR024455">
    <property type="entry name" value="Phage_capsid"/>
</dbReference>
<feature type="domain" description="Phage capsid-like C-terminal" evidence="3">
    <location>
        <begin position="153"/>
        <end position="436"/>
    </location>
</feature>
<comment type="caution">
    <text evidence="4">The sequence shown here is derived from an EMBL/GenBank/DDBJ whole genome shotgun (WGS) entry which is preliminary data.</text>
</comment>
<accession>A0ABS8FQS6</accession>
<reference evidence="4 5" key="1">
    <citation type="submission" date="2021-10" db="EMBL/GenBank/DDBJ databases">
        <title>Anaerobic single-cell dispensing facilitates the cultivation of human gut bacteria.</title>
        <authorList>
            <person name="Afrizal A."/>
        </authorList>
    </citation>
    <scope>NUCLEOTIDE SEQUENCE [LARGE SCALE GENOMIC DNA]</scope>
    <source>
        <strain evidence="4 5">CLA-AA-H212</strain>
    </source>
</reference>
<feature type="compositionally biased region" description="Acidic residues" evidence="2">
    <location>
        <begin position="37"/>
        <end position="48"/>
    </location>
</feature>
<evidence type="ECO:0000313" key="4">
    <source>
        <dbReference type="EMBL" id="MCC2219566.1"/>
    </source>
</evidence>
<dbReference type="InterPro" id="IPR054612">
    <property type="entry name" value="Phage_capsid-like_C"/>
</dbReference>
<name>A0ABS8FQS6_9FIRM</name>
<dbReference type="Gene3D" id="1.10.287.1490">
    <property type="match status" value="1"/>
</dbReference>
<dbReference type="NCBIfam" id="TIGR01554">
    <property type="entry name" value="major_cap_HK97"/>
    <property type="match status" value="1"/>
</dbReference>
<dbReference type="EMBL" id="JAJEQT010000008">
    <property type="protein sequence ID" value="MCC2219566.1"/>
    <property type="molecule type" value="Genomic_DNA"/>
</dbReference>
<dbReference type="Pfam" id="PF05065">
    <property type="entry name" value="Phage_capsid"/>
    <property type="match status" value="1"/>
</dbReference>
<dbReference type="SUPFAM" id="SSF56563">
    <property type="entry name" value="Major capsid protein gp5"/>
    <property type="match status" value="1"/>
</dbReference>
<feature type="compositionally biased region" description="Basic and acidic residues" evidence="2">
    <location>
        <begin position="57"/>
        <end position="77"/>
    </location>
</feature>
<evidence type="ECO:0000259" key="3">
    <source>
        <dbReference type="Pfam" id="PF05065"/>
    </source>
</evidence>
<feature type="compositionally biased region" description="Basic and acidic residues" evidence="2">
    <location>
        <begin position="86"/>
        <end position="100"/>
    </location>
</feature>
<dbReference type="Proteomes" id="UP001198495">
    <property type="component" value="Unassembled WGS sequence"/>
</dbReference>
<evidence type="ECO:0000256" key="1">
    <source>
        <dbReference type="ARBA" id="ARBA00004328"/>
    </source>
</evidence>
<sequence>MLKVIMLRKKLSEVTKKLTEAREKAKELATREKELEAAIEEAQTDEEKEAVAQEVEQYEKDKEENDESVRTLEKEVSDTESELAELESKQRQAEPVPEARMRGVETVKTTRKKFFGMTVQERDAFFARDDVHAFLERVRTLGTQNRAITGAELTIPSVMLDLLRENIEEYSKLYKHVRVQSVPGKARQTIQGTIPEAVWTEMNAAINELSLVFNDAEVDGYKVAGYMVINNAVLKDSDIDLASTIITSLGQSIGLALDKAILYGTSKKMPTGVVTRLAQAAKPETYPDTAREWKNLSSSNIVSIAAAKKGVDLFKEIVIASGNAKGKYSTGNRFWAMNETTKTKLVAEALSFNAAGAIATGMGDTMPIVGGAIETLDFIPDNVIVGGYGDLYLLAEREGAQITQSEHVKFLEDQTVYKGLARYDGLPVIAEGFVAIGILGTTPAADMTFAEDTANKAAASSKE</sequence>
<proteinExistence type="predicted"/>
<gene>
    <name evidence="4" type="ORF">LKD28_11070</name>
</gene>
<evidence type="ECO:0000313" key="5">
    <source>
        <dbReference type="Proteomes" id="UP001198495"/>
    </source>
</evidence>
<comment type="subcellular location">
    <subcellularLocation>
        <location evidence="1">Virion</location>
    </subcellularLocation>
</comment>
<evidence type="ECO:0000256" key="2">
    <source>
        <dbReference type="SAM" id="MobiDB-lite"/>
    </source>
</evidence>
<keyword evidence="5" id="KW-1185">Reference proteome</keyword>
<dbReference type="Gene3D" id="3.30.2400.10">
    <property type="entry name" value="Major capsid protein gp5"/>
    <property type="match status" value="1"/>
</dbReference>
<protein>
    <submittedName>
        <fullName evidence="4">Phage major capsid protein</fullName>
    </submittedName>
</protein>
<feature type="region of interest" description="Disordered" evidence="2">
    <location>
        <begin position="35"/>
        <end position="100"/>
    </location>
</feature>
<dbReference type="RefSeq" id="WP_227573457.1">
    <property type="nucleotide sequence ID" value="NZ_JAJEQT010000008.1"/>
</dbReference>
<organism evidence="4 5">
    <name type="scientific">Coprococcus hominis</name>
    <name type="common">ex Arizal et al. 2022</name>
    <dbReference type="NCBI Taxonomy" id="2881262"/>
    <lineage>
        <taxon>Bacteria</taxon>
        <taxon>Bacillati</taxon>
        <taxon>Bacillota</taxon>
        <taxon>Clostridia</taxon>
        <taxon>Lachnospirales</taxon>
        <taxon>Lachnospiraceae</taxon>
        <taxon>Coprococcus</taxon>
    </lineage>
</organism>